<proteinExistence type="predicted"/>
<name>A0ABY7CNF7_9BASI</name>
<accession>A0ABY7CNF7</accession>
<dbReference type="RefSeq" id="XP_053022323.1">
    <property type="nucleotide sequence ID" value="XM_053171108.1"/>
</dbReference>
<sequence>MEWPRLCPTINRAAATRGEEDFLLVEEGDEVVTLAADKLPAVERPNASDASELASIIAIPSFTTEQVTAIVTSTDSPAVVTVDVEAERAHIWKKIQESHEAGDYILSI</sequence>
<evidence type="ECO:0000313" key="2">
    <source>
        <dbReference type="Proteomes" id="UP001164743"/>
    </source>
</evidence>
<protein>
    <submittedName>
        <fullName evidence="1">Uncharacterized protein</fullName>
    </submittedName>
</protein>
<gene>
    <name evidence="1" type="ORF">PtA15_7A497</name>
</gene>
<reference evidence="1" key="1">
    <citation type="submission" date="2022-10" db="EMBL/GenBank/DDBJ databases">
        <title>Puccinia triticina Genome sequencing and assembly.</title>
        <authorList>
            <person name="Li C."/>
        </authorList>
    </citation>
    <scope>NUCLEOTIDE SEQUENCE</scope>
    <source>
        <strain evidence="1">Pt15</strain>
    </source>
</reference>
<dbReference type="EMBL" id="CP110427">
    <property type="protein sequence ID" value="WAQ86768.1"/>
    <property type="molecule type" value="Genomic_DNA"/>
</dbReference>
<dbReference type="Proteomes" id="UP001164743">
    <property type="component" value="Chromosome 7A"/>
</dbReference>
<keyword evidence="2" id="KW-1185">Reference proteome</keyword>
<organism evidence="1 2">
    <name type="scientific">Puccinia triticina</name>
    <dbReference type="NCBI Taxonomy" id="208348"/>
    <lineage>
        <taxon>Eukaryota</taxon>
        <taxon>Fungi</taxon>
        <taxon>Dikarya</taxon>
        <taxon>Basidiomycota</taxon>
        <taxon>Pucciniomycotina</taxon>
        <taxon>Pucciniomycetes</taxon>
        <taxon>Pucciniales</taxon>
        <taxon>Pucciniaceae</taxon>
        <taxon>Puccinia</taxon>
    </lineage>
</organism>
<evidence type="ECO:0000313" key="1">
    <source>
        <dbReference type="EMBL" id="WAQ86768.1"/>
    </source>
</evidence>
<dbReference type="GeneID" id="77812003"/>